<dbReference type="PANTHER" id="PTHR43857:SF1">
    <property type="entry name" value="YJGH FAMILY PROTEIN"/>
    <property type="match status" value="1"/>
</dbReference>
<dbReference type="Proteomes" id="UP000465302">
    <property type="component" value="Unassembled WGS sequence"/>
</dbReference>
<evidence type="ECO:0000313" key="3">
    <source>
        <dbReference type="Proteomes" id="UP000220914"/>
    </source>
</evidence>
<dbReference type="Proteomes" id="UP000220914">
    <property type="component" value="Unassembled WGS sequence"/>
</dbReference>
<evidence type="ECO:0000313" key="2">
    <source>
        <dbReference type="EMBL" id="PEG37809.1"/>
    </source>
</evidence>
<dbReference type="Pfam" id="PF01042">
    <property type="entry name" value="Ribonuc_L-PSP"/>
    <property type="match status" value="1"/>
</dbReference>
<keyword evidence="3" id="KW-1185">Reference proteome</keyword>
<reference evidence="1" key="3">
    <citation type="submission" date="2020-02" db="EMBL/GenBank/DDBJ databases">
        <authorList>
            <person name="Matsumoto Y."/>
            <person name="Motooka D."/>
            <person name="Nakamura S."/>
        </authorList>
    </citation>
    <scope>NUCLEOTIDE SEQUENCE</scope>
    <source>
        <strain evidence="1">JCM 6377</strain>
    </source>
</reference>
<dbReference type="OrthoDB" id="3212792at2"/>
<sequence>MTTFDRIMTGVGAHIAPIYADAVSVPAGGRTVFVSGTPGLRENGTVPEDFIEEARQCWANVEAALEKAGAKLTDIVYMRQWLTRRDDLSAYMTVNRELIQHDPAAMLCIIEGLVWPEIHLEVEAIAVIPE</sequence>
<dbReference type="RefSeq" id="WP_097940913.1">
    <property type="nucleotide sequence ID" value="NZ_BLKS01000003.1"/>
</dbReference>
<dbReference type="PANTHER" id="PTHR43857">
    <property type="entry name" value="BLR7761 PROTEIN"/>
    <property type="match status" value="1"/>
</dbReference>
<dbReference type="EMBL" id="BLKS01000003">
    <property type="protein sequence ID" value="GFG54894.1"/>
    <property type="molecule type" value="Genomic_DNA"/>
</dbReference>
<gene>
    <name evidence="2" type="ORF">CQY20_15260</name>
    <name evidence="1" type="ORF">MAGR_63350</name>
</gene>
<dbReference type="Gene3D" id="3.30.1330.40">
    <property type="entry name" value="RutC-like"/>
    <property type="match status" value="1"/>
</dbReference>
<dbReference type="EMBL" id="PDCP01000024">
    <property type="protein sequence ID" value="PEG37809.1"/>
    <property type="molecule type" value="Genomic_DNA"/>
</dbReference>
<dbReference type="InterPro" id="IPR006175">
    <property type="entry name" value="YjgF/YER057c/UK114"/>
</dbReference>
<dbReference type="SUPFAM" id="SSF55298">
    <property type="entry name" value="YjgF-like"/>
    <property type="match status" value="1"/>
</dbReference>
<name>A0A2A7N1Y3_MYCAG</name>
<reference evidence="1 4" key="2">
    <citation type="journal article" date="2019" name="Emerg. Microbes Infect.">
        <title>Comprehensive subspecies identification of 175 nontuberculous mycobacteria species based on 7547 genomic profiles.</title>
        <authorList>
            <person name="Matsumoto Y."/>
            <person name="Kinjo T."/>
            <person name="Motooka D."/>
            <person name="Nabeya D."/>
            <person name="Jung N."/>
            <person name="Uechi K."/>
            <person name="Horii T."/>
            <person name="Iida T."/>
            <person name="Fujita J."/>
            <person name="Nakamura S."/>
        </authorList>
    </citation>
    <scope>NUCLEOTIDE SEQUENCE [LARGE SCALE GENOMIC DNA]</scope>
    <source>
        <strain evidence="1 4">JCM 6377</strain>
    </source>
</reference>
<proteinExistence type="predicted"/>
<dbReference type="AlphaFoldDB" id="A0A2A7N1Y3"/>
<reference evidence="2 3" key="1">
    <citation type="submission" date="2017-10" db="EMBL/GenBank/DDBJ databases">
        <title>The new phylogeny of genus Mycobacterium.</title>
        <authorList>
            <person name="Tortoli E."/>
            <person name="Trovato A."/>
            <person name="Cirillo D.M."/>
        </authorList>
    </citation>
    <scope>NUCLEOTIDE SEQUENCE [LARGE SCALE GENOMIC DNA]</scope>
    <source>
        <strain evidence="2 3">CCUG37673</strain>
    </source>
</reference>
<evidence type="ECO:0000313" key="1">
    <source>
        <dbReference type="EMBL" id="GFG54894.1"/>
    </source>
</evidence>
<dbReference type="InterPro" id="IPR035959">
    <property type="entry name" value="RutC-like_sf"/>
</dbReference>
<comment type="caution">
    <text evidence="2">The sequence shown here is derived from an EMBL/GenBank/DDBJ whole genome shotgun (WGS) entry which is preliminary data.</text>
</comment>
<evidence type="ECO:0000313" key="4">
    <source>
        <dbReference type="Proteomes" id="UP000465302"/>
    </source>
</evidence>
<protein>
    <submittedName>
        <fullName evidence="2">Enamine deaminase RidA</fullName>
    </submittedName>
</protein>
<organism evidence="2 3">
    <name type="scientific">Mycolicibacterium agri</name>
    <name type="common">Mycobacterium agri</name>
    <dbReference type="NCBI Taxonomy" id="36811"/>
    <lineage>
        <taxon>Bacteria</taxon>
        <taxon>Bacillati</taxon>
        <taxon>Actinomycetota</taxon>
        <taxon>Actinomycetes</taxon>
        <taxon>Mycobacteriales</taxon>
        <taxon>Mycobacteriaceae</taxon>
        <taxon>Mycolicibacterium</taxon>
    </lineage>
</organism>
<accession>A0A2A7N1Y3</accession>